<accession>A0A3R7MUU9</accession>
<reference evidence="2 3" key="2">
    <citation type="submission" date="2019-01" db="EMBL/GenBank/DDBJ databases">
        <title>The decoding of complex shrimp genome reveals the adaptation for benthos swimmer, frequently molting mechanism and breeding impact on genome.</title>
        <authorList>
            <person name="Sun Y."/>
            <person name="Gao Y."/>
            <person name="Yu Y."/>
        </authorList>
    </citation>
    <scope>NUCLEOTIDE SEQUENCE [LARGE SCALE GENOMIC DNA]</scope>
    <source>
        <tissue evidence="2">Muscle</tissue>
    </source>
</reference>
<comment type="caution">
    <text evidence="2">The sequence shown here is derived from an EMBL/GenBank/DDBJ whole genome shotgun (WGS) entry which is preliminary data.</text>
</comment>
<evidence type="ECO:0000313" key="2">
    <source>
        <dbReference type="EMBL" id="ROT70291.1"/>
    </source>
</evidence>
<sequence length="407" mass="44425">MSSLSTLFHHSCHHFSTIHIIIISPLHHHRSLRDPGRAFPEGSYAPPGRYVCIKIYFARGHSHQPGQPADPRPALTVWSVTSPAAGQSGSGSRTGTRGMAALVGCGGGVEAVSTLVHCRECAREYGGARQAGRAGSLPPPAASSTATLQPHPPTRPHCDLRLSHTRVRMAGLQPHPPILQRHLLILQPHPSILRCIRLCYDRTDDVATKLPPLPMTTMLTPLAPTPTWQRTLLALQCLLLRPPCSPRQSTSTTPCRSGILQFILHRAPTYTATASINTASAPIHPCCNCIHLQNGLVQPLFQTPHVTATTTNSHHDHIRHSNLAPCCKRLKARHSSHAENRRDTKPASKSRPSTRRSTRNAPTSCHIASPPLCHRTQHTHGSSMHHTLKLLCNHIPSVNSITHEHAD</sequence>
<organism evidence="2 3">
    <name type="scientific">Penaeus vannamei</name>
    <name type="common">Whiteleg shrimp</name>
    <name type="synonym">Litopenaeus vannamei</name>
    <dbReference type="NCBI Taxonomy" id="6689"/>
    <lineage>
        <taxon>Eukaryota</taxon>
        <taxon>Metazoa</taxon>
        <taxon>Ecdysozoa</taxon>
        <taxon>Arthropoda</taxon>
        <taxon>Crustacea</taxon>
        <taxon>Multicrustacea</taxon>
        <taxon>Malacostraca</taxon>
        <taxon>Eumalacostraca</taxon>
        <taxon>Eucarida</taxon>
        <taxon>Decapoda</taxon>
        <taxon>Dendrobranchiata</taxon>
        <taxon>Penaeoidea</taxon>
        <taxon>Penaeidae</taxon>
        <taxon>Penaeus</taxon>
    </lineage>
</organism>
<feature type="region of interest" description="Disordered" evidence="1">
    <location>
        <begin position="333"/>
        <end position="380"/>
    </location>
</feature>
<evidence type="ECO:0000313" key="3">
    <source>
        <dbReference type="Proteomes" id="UP000283509"/>
    </source>
</evidence>
<name>A0A3R7MUU9_PENVA</name>
<dbReference type="AlphaFoldDB" id="A0A3R7MUU9"/>
<feature type="compositionally biased region" description="Basic and acidic residues" evidence="1">
    <location>
        <begin position="336"/>
        <end position="346"/>
    </location>
</feature>
<dbReference type="EMBL" id="QCYY01002445">
    <property type="protein sequence ID" value="ROT70291.1"/>
    <property type="molecule type" value="Genomic_DNA"/>
</dbReference>
<proteinExistence type="predicted"/>
<feature type="region of interest" description="Disordered" evidence="1">
    <location>
        <begin position="129"/>
        <end position="157"/>
    </location>
</feature>
<protein>
    <submittedName>
        <fullName evidence="2">Uncharacterized protein</fullName>
    </submittedName>
</protein>
<gene>
    <name evidence="2" type="ORF">C7M84_011446</name>
</gene>
<evidence type="ECO:0000256" key="1">
    <source>
        <dbReference type="SAM" id="MobiDB-lite"/>
    </source>
</evidence>
<reference evidence="2 3" key="1">
    <citation type="submission" date="2018-04" db="EMBL/GenBank/DDBJ databases">
        <authorList>
            <person name="Zhang X."/>
            <person name="Yuan J."/>
            <person name="Li F."/>
            <person name="Xiang J."/>
        </authorList>
    </citation>
    <scope>NUCLEOTIDE SEQUENCE [LARGE SCALE GENOMIC DNA]</scope>
    <source>
        <tissue evidence="2">Muscle</tissue>
    </source>
</reference>
<keyword evidence="3" id="KW-1185">Reference proteome</keyword>
<dbReference type="Proteomes" id="UP000283509">
    <property type="component" value="Unassembled WGS sequence"/>
</dbReference>